<keyword evidence="2" id="KW-1185">Reference proteome</keyword>
<proteinExistence type="predicted"/>
<sequence length="67" mass="7743">MNESHAPLKSNARLISKDRASTLLTIDQSMTNQHSCPCCSYTLLRHIRLSGLYWRCSHCYQEMPAWS</sequence>
<evidence type="ECO:0000313" key="1">
    <source>
        <dbReference type="EMBL" id="PSB00771.1"/>
    </source>
</evidence>
<dbReference type="Proteomes" id="UP000238762">
    <property type="component" value="Unassembled WGS sequence"/>
</dbReference>
<organism evidence="1 2">
    <name type="scientific">Merismopedia glauca CCAP 1448/3</name>
    <dbReference type="NCBI Taxonomy" id="1296344"/>
    <lineage>
        <taxon>Bacteria</taxon>
        <taxon>Bacillati</taxon>
        <taxon>Cyanobacteriota</taxon>
        <taxon>Cyanophyceae</taxon>
        <taxon>Synechococcales</taxon>
        <taxon>Merismopediaceae</taxon>
        <taxon>Merismopedia</taxon>
    </lineage>
</organism>
<dbReference type="OrthoDB" id="495562at2"/>
<dbReference type="EMBL" id="PVWJ01000162">
    <property type="protein sequence ID" value="PSB00771.1"/>
    <property type="molecule type" value="Genomic_DNA"/>
</dbReference>
<gene>
    <name evidence="1" type="ORF">C7B64_21820</name>
</gene>
<dbReference type="AlphaFoldDB" id="A0A2T1BXQ2"/>
<protein>
    <submittedName>
        <fullName evidence="1">Uncharacterized protein</fullName>
    </submittedName>
</protein>
<reference evidence="1 2" key="2">
    <citation type="submission" date="2018-03" db="EMBL/GenBank/DDBJ databases">
        <title>The ancient ancestry and fast evolution of plastids.</title>
        <authorList>
            <person name="Moore K.R."/>
            <person name="Magnabosco C."/>
            <person name="Momper L."/>
            <person name="Gold D.A."/>
            <person name="Bosak T."/>
            <person name="Fournier G.P."/>
        </authorList>
    </citation>
    <scope>NUCLEOTIDE SEQUENCE [LARGE SCALE GENOMIC DNA]</scope>
    <source>
        <strain evidence="1 2">CCAP 1448/3</strain>
    </source>
</reference>
<evidence type="ECO:0000313" key="2">
    <source>
        <dbReference type="Proteomes" id="UP000238762"/>
    </source>
</evidence>
<accession>A0A2T1BXQ2</accession>
<name>A0A2T1BXQ2_9CYAN</name>
<reference evidence="1 2" key="1">
    <citation type="submission" date="2018-02" db="EMBL/GenBank/DDBJ databases">
        <authorList>
            <person name="Cohen D.B."/>
            <person name="Kent A.D."/>
        </authorList>
    </citation>
    <scope>NUCLEOTIDE SEQUENCE [LARGE SCALE GENOMIC DNA]</scope>
    <source>
        <strain evidence="1 2">CCAP 1448/3</strain>
    </source>
</reference>
<comment type="caution">
    <text evidence="1">The sequence shown here is derived from an EMBL/GenBank/DDBJ whole genome shotgun (WGS) entry which is preliminary data.</text>
</comment>